<reference evidence="2 3" key="1">
    <citation type="submission" date="2023-04" db="EMBL/GenBank/DDBJ databases">
        <title>Forest soil microbial communities from Buena Vista Peninsula, Colon Province, Panama.</title>
        <authorList>
            <person name="Bouskill N."/>
        </authorList>
    </citation>
    <scope>NUCLEOTIDE SEQUENCE [LARGE SCALE GENOMIC DNA]</scope>
    <source>
        <strain evidence="2 3">AC80</strain>
    </source>
</reference>
<feature type="domain" description="T6SS immunity protein Tdi1 C-terminal" evidence="1">
    <location>
        <begin position="3"/>
        <end position="70"/>
    </location>
</feature>
<dbReference type="RefSeq" id="WP_280830997.1">
    <property type="nucleotide sequence ID" value="NZ_JARXVE010000001.1"/>
</dbReference>
<keyword evidence="3" id="KW-1185">Reference proteome</keyword>
<accession>A0ABT6KUK4</accession>
<gene>
    <name evidence="2" type="ORF">M2272_001014</name>
</gene>
<sequence>MEAFITMSDMERFEFFDKNEEPMFERVHQHLGDLRFDELYGFAPGLLVGGPAIVEATHLFQIHVHIALLRSVIGDDWYVVA</sequence>
<organism evidence="2 3">
    <name type="scientific">Mycolicibacterium frederiksbergense</name>
    <dbReference type="NCBI Taxonomy" id="117567"/>
    <lineage>
        <taxon>Bacteria</taxon>
        <taxon>Bacillati</taxon>
        <taxon>Actinomycetota</taxon>
        <taxon>Actinomycetes</taxon>
        <taxon>Mycobacteriales</taxon>
        <taxon>Mycobacteriaceae</taxon>
        <taxon>Mycolicibacterium</taxon>
    </lineage>
</organism>
<evidence type="ECO:0000313" key="2">
    <source>
        <dbReference type="EMBL" id="MDH6194393.1"/>
    </source>
</evidence>
<evidence type="ECO:0000259" key="1">
    <source>
        <dbReference type="Pfam" id="PF08906"/>
    </source>
</evidence>
<dbReference type="Proteomes" id="UP001160130">
    <property type="component" value="Unassembled WGS sequence"/>
</dbReference>
<proteinExistence type="predicted"/>
<comment type="caution">
    <text evidence="2">The sequence shown here is derived from an EMBL/GenBank/DDBJ whole genome shotgun (WGS) entry which is preliminary data.</text>
</comment>
<dbReference type="EMBL" id="JARXVE010000001">
    <property type="protein sequence ID" value="MDH6194393.1"/>
    <property type="molecule type" value="Genomic_DNA"/>
</dbReference>
<dbReference type="Pfam" id="PF08906">
    <property type="entry name" value="T6SS_Tdi1_C"/>
    <property type="match status" value="1"/>
</dbReference>
<evidence type="ECO:0000313" key="3">
    <source>
        <dbReference type="Proteomes" id="UP001160130"/>
    </source>
</evidence>
<protein>
    <recommendedName>
        <fullName evidence="1">T6SS immunity protein Tdi1 C-terminal domain-containing protein</fullName>
    </recommendedName>
</protein>
<dbReference type="InterPro" id="IPR015002">
    <property type="entry name" value="T6SS_Tdi1_C"/>
</dbReference>
<name>A0ABT6KUK4_9MYCO</name>